<name>A0A846YFC5_9NOCA</name>
<evidence type="ECO:0000313" key="1">
    <source>
        <dbReference type="EMBL" id="NKY58306.1"/>
    </source>
</evidence>
<dbReference type="EMBL" id="JAAXOT010000009">
    <property type="protein sequence ID" value="NKY58306.1"/>
    <property type="molecule type" value="Genomic_DNA"/>
</dbReference>
<keyword evidence="1" id="KW-0808">Transferase</keyword>
<dbReference type="Proteomes" id="UP000570678">
    <property type="component" value="Unassembled WGS sequence"/>
</dbReference>
<proteinExistence type="predicted"/>
<evidence type="ECO:0000313" key="2">
    <source>
        <dbReference type="Proteomes" id="UP000570678"/>
    </source>
</evidence>
<protein>
    <submittedName>
        <fullName evidence="1">SAM-dependent methyltransferase</fullName>
    </submittedName>
</protein>
<dbReference type="InterPro" id="IPR029063">
    <property type="entry name" value="SAM-dependent_MTases_sf"/>
</dbReference>
<gene>
    <name evidence="1" type="ORF">HGA15_19615</name>
</gene>
<reference evidence="1 2" key="1">
    <citation type="submission" date="2020-04" db="EMBL/GenBank/DDBJ databases">
        <title>MicrobeNet Type strains.</title>
        <authorList>
            <person name="Nicholson A.C."/>
        </authorList>
    </citation>
    <scope>NUCLEOTIDE SEQUENCE [LARGE SCALE GENOMIC DNA]</scope>
    <source>
        <strain evidence="1 2">JCM 3332</strain>
    </source>
</reference>
<dbReference type="InterPro" id="IPR006764">
    <property type="entry name" value="SAM_dep_MeTrfase_SAV2177_type"/>
</dbReference>
<dbReference type="PIRSF" id="PIRSF017393">
    <property type="entry name" value="MTase_SAV2177"/>
    <property type="match status" value="1"/>
</dbReference>
<comment type="caution">
    <text evidence="1">The sequence shown here is derived from an EMBL/GenBank/DDBJ whole genome shotgun (WGS) entry which is preliminary data.</text>
</comment>
<accession>A0A846YFC5</accession>
<dbReference type="SUPFAM" id="SSF53335">
    <property type="entry name" value="S-adenosyl-L-methionine-dependent methyltransferases"/>
    <property type="match status" value="1"/>
</dbReference>
<dbReference type="RefSeq" id="WP_084493292.1">
    <property type="nucleotide sequence ID" value="NZ_JAAXOT010000009.1"/>
</dbReference>
<sequence>MAEGVEETVPEGNRIPRPFDTEQLTSARVYNYLLGGKDNYEADQDVAHQMLSSTPELKTLAWFTRSFMHRAVAMAAEAGIRQFIDLGSGIPHSPNVHEVAREIEPSARVVYVDYDQVAVAHCEALLARSPGVAALLGDVRRPHDVLDQLVEHNLIDLDEPVAVTLVSVLHYVMDDEHPAEIIAAFRERMAPGSYIAITHGSSESSPEILQVLSGTDATSAQVAFRSAAQTGALLAGFELLEPGVVPVQQWLRPDLPDTRMIMLGAIGLRR</sequence>
<dbReference type="GO" id="GO:0008168">
    <property type="term" value="F:methyltransferase activity"/>
    <property type="evidence" value="ECO:0007669"/>
    <property type="project" value="UniProtKB-KW"/>
</dbReference>
<organism evidence="1 2">
    <name type="scientific">Nocardia flavorosea</name>
    <dbReference type="NCBI Taxonomy" id="53429"/>
    <lineage>
        <taxon>Bacteria</taxon>
        <taxon>Bacillati</taxon>
        <taxon>Actinomycetota</taxon>
        <taxon>Actinomycetes</taxon>
        <taxon>Mycobacteriales</taxon>
        <taxon>Nocardiaceae</taxon>
        <taxon>Nocardia</taxon>
    </lineage>
</organism>
<dbReference type="Gene3D" id="3.40.50.150">
    <property type="entry name" value="Vaccinia Virus protein VP39"/>
    <property type="match status" value="1"/>
</dbReference>
<dbReference type="CDD" id="cd02440">
    <property type="entry name" value="AdoMet_MTases"/>
    <property type="match status" value="1"/>
</dbReference>
<dbReference type="Pfam" id="PF04672">
    <property type="entry name" value="Methyltransf_19"/>
    <property type="match status" value="1"/>
</dbReference>
<keyword evidence="2" id="KW-1185">Reference proteome</keyword>
<keyword evidence="1" id="KW-0489">Methyltransferase</keyword>
<dbReference type="GO" id="GO:0032259">
    <property type="term" value="P:methylation"/>
    <property type="evidence" value="ECO:0007669"/>
    <property type="project" value="UniProtKB-KW"/>
</dbReference>
<dbReference type="AlphaFoldDB" id="A0A846YFC5"/>